<name>A0A0L0FF69_9EUKA</name>
<evidence type="ECO:0000256" key="1">
    <source>
        <dbReference type="SAM" id="MobiDB-lite"/>
    </source>
</evidence>
<sequence>MSGVVELDPDPEVRRERRRIARENRKREREALSIDMNSSSVDRDGVQKRRSDEISGQDDKVVATLVSQHSDVVGMHFGDECDKSVQVTDTDILAFKYTKGKVCDTVTVSTTMSDAEQSIADEANDGRVQEATVTTNSYGGSHTHSDTSDDYETASESIFDDEVSAGSLVHGTRDSTTTSPGASTTDTDNGEAAVHESANDNNPSDMFVTPCSGISIAADKEGGVPETTESMAMEVDSESLLVQGTDAIVHTDHGNVTKPGSEPLEEPVNSSSQSLDTQSSCTPQERSIEESDMDVPKEIESNGTATAEQSGLVVLTSESSVQTSKMVLVDLAGVLKARRTAQGVPEDKEVVDEESMEVRSIRDQSVLEQIRRV</sequence>
<organism evidence="2 3">
    <name type="scientific">Sphaeroforma arctica JP610</name>
    <dbReference type="NCBI Taxonomy" id="667725"/>
    <lineage>
        <taxon>Eukaryota</taxon>
        <taxon>Ichthyosporea</taxon>
        <taxon>Ichthyophonida</taxon>
        <taxon>Sphaeroforma</taxon>
    </lineage>
</organism>
<feature type="region of interest" description="Disordered" evidence="1">
    <location>
        <begin position="251"/>
        <end position="295"/>
    </location>
</feature>
<feature type="compositionally biased region" description="Low complexity" evidence="1">
    <location>
        <begin position="270"/>
        <end position="280"/>
    </location>
</feature>
<feature type="compositionally biased region" description="Polar residues" evidence="1">
    <location>
        <begin position="133"/>
        <end position="142"/>
    </location>
</feature>
<dbReference type="GeneID" id="25912877"/>
<keyword evidence="3" id="KW-1185">Reference proteome</keyword>
<accession>A0A0L0FF69</accession>
<proteinExistence type="predicted"/>
<feature type="compositionally biased region" description="Basic and acidic residues" evidence="1">
    <location>
        <begin position="41"/>
        <end position="56"/>
    </location>
</feature>
<reference evidence="2 3" key="1">
    <citation type="submission" date="2011-02" db="EMBL/GenBank/DDBJ databases">
        <title>The Genome Sequence of Sphaeroforma arctica JP610.</title>
        <authorList>
            <consortium name="The Broad Institute Genome Sequencing Platform"/>
            <person name="Russ C."/>
            <person name="Cuomo C."/>
            <person name="Young S.K."/>
            <person name="Zeng Q."/>
            <person name="Gargeya S."/>
            <person name="Alvarado L."/>
            <person name="Berlin A."/>
            <person name="Chapman S.B."/>
            <person name="Chen Z."/>
            <person name="Freedman E."/>
            <person name="Gellesch M."/>
            <person name="Goldberg J."/>
            <person name="Griggs A."/>
            <person name="Gujja S."/>
            <person name="Heilman E."/>
            <person name="Heiman D."/>
            <person name="Howarth C."/>
            <person name="Mehta T."/>
            <person name="Neiman D."/>
            <person name="Pearson M."/>
            <person name="Roberts A."/>
            <person name="Saif S."/>
            <person name="Shea T."/>
            <person name="Shenoy N."/>
            <person name="Sisk P."/>
            <person name="Stolte C."/>
            <person name="Sykes S."/>
            <person name="White J."/>
            <person name="Yandava C."/>
            <person name="Burger G."/>
            <person name="Gray M.W."/>
            <person name="Holland P.W.H."/>
            <person name="King N."/>
            <person name="Lang F.B.F."/>
            <person name="Roger A.J."/>
            <person name="Ruiz-Trillo I."/>
            <person name="Haas B."/>
            <person name="Nusbaum C."/>
            <person name="Birren B."/>
        </authorList>
    </citation>
    <scope>NUCLEOTIDE SEQUENCE [LARGE SCALE GENOMIC DNA]</scope>
    <source>
        <strain evidence="2 3">JP610</strain>
    </source>
</reference>
<dbReference type="Proteomes" id="UP000054560">
    <property type="component" value="Unassembled WGS sequence"/>
</dbReference>
<dbReference type="RefSeq" id="XP_014148998.1">
    <property type="nucleotide sequence ID" value="XM_014293523.1"/>
</dbReference>
<feature type="region of interest" description="Disordered" evidence="1">
    <location>
        <begin position="133"/>
        <end position="205"/>
    </location>
</feature>
<evidence type="ECO:0000313" key="2">
    <source>
        <dbReference type="EMBL" id="KNC75096.1"/>
    </source>
</evidence>
<dbReference type="AlphaFoldDB" id="A0A0L0FF69"/>
<feature type="compositionally biased region" description="Basic and acidic residues" evidence="1">
    <location>
        <begin position="286"/>
        <end position="295"/>
    </location>
</feature>
<gene>
    <name evidence="2" type="ORF">SARC_12373</name>
</gene>
<feature type="compositionally biased region" description="Acidic residues" evidence="1">
    <location>
        <begin position="148"/>
        <end position="163"/>
    </location>
</feature>
<protein>
    <submittedName>
        <fullName evidence="2">Uncharacterized protein</fullName>
    </submittedName>
</protein>
<feature type="region of interest" description="Disordered" evidence="1">
    <location>
        <begin position="25"/>
        <end position="56"/>
    </location>
</feature>
<evidence type="ECO:0000313" key="3">
    <source>
        <dbReference type="Proteomes" id="UP000054560"/>
    </source>
</evidence>
<feature type="compositionally biased region" description="Low complexity" evidence="1">
    <location>
        <begin position="174"/>
        <end position="187"/>
    </location>
</feature>
<dbReference type="EMBL" id="KQ243851">
    <property type="protein sequence ID" value="KNC75096.1"/>
    <property type="molecule type" value="Genomic_DNA"/>
</dbReference>